<keyword evidence="3" id="KW-0285">Flavoprotein</keyword>
<dbReference type="AlphaFoldDB" id="A0A8H7K3P7"/>
<protein>
    <recommendedName>
        <fullName evidence="7">FAD-binding domain-containing protein</fullName>
    </recommendedName>
</protein>
<evidence type="ECO:0000256" key="3">
    <source>
        <dbReference type="ARBA" id="ARBA00022630"/>
    </source>
</evidence>
<organism evidence="8 9">
    <name type="scientific">Bionectria ochroleuca</name>
    <name type="common">Gliocladium roseum</name>
    <dbReference type="NCBI Taxonomy" id="29856"/>
    <lineage>
        <taxon>Eukaryota</taxon>
        <taxon>Fungi</taxon>
        <taxon>Dikarya</taxon>
        <taxon>Ascomycota</taxon>
        <taxon>Pezizomycotina</taxon>
        <taxon>Sordariomycetes</taxon>
        <taxon>Hypocreomycetidae</taxon>
        <taxon>Hypocreales</taxon>
        <taxon>Bionectriaceae</taxon>
        <taxon>Clonostachys</taxon>
    </lineage>
</organism>
<proteinExistence type="inferred from homology"/>
<dbReference type="InterPro" id="IPR002938">
    <property type="entry name" value="FAD-bd"/>
</dbReference>
<evidence type="ECO:0000256" key="1">
    <source>
        <dbReference type="ARBA" id="ARBA00001974"/>
    </source>
</evidence>
<evidence type="ECO:0000259" key="7">
    <source>
        <dbReference type="Pfam" id="PF01494"/>
    </source>
</evidence>
<comment type="cofactor">
    <cofactor evidence="1">
        <name>FAD</name>
        <dbReference type="ChEBI" id="CHEBI:57692"/>
    </cofactor>
</comment>
<dbReference type="GO" id="GO:0004497">
    <property type="term" value="F:monooxygenase activity"/>
    <property type="evidence" value="ECO:0007669"/>
    <property type="project" value="UniProtKB-KW"/>
</dbReference>
<dbReference type="EMBL" id="JADCTT010000021">
    <property type="protein sequence ID" value="KAF9742399.1"/>
    <property type="molecule type" value="Genomic_DNA"/>
</dbReference>
<dbReference type="Gene3D" id="3.50.50.60">
    <property type="entry name" value="FAD/NAD(P)-binding domain"/>
    <property type="match status" value="1"/>
</dbReference>
<comment type="caution">
    <text evidence="8">The sequence shown here is derived from an EMBL/GenBank/DDBJ whole genome shotgun (WGS) entry which is preliminary data.</text>
</comment>
<dbReference type="PANTHER" id="PTHR47356">
    <property type="entry name" value="FAD-DEPENDENT MONOOXYGENASE ASQG-RELATED"/>
    <property type="match status" value="1"/>
</dbReference>
<reference evidence="8" key="1">
    <citation type="submission" date="2020-10" db="EMBL/GenBank/DDBJ databases">
        <title>High-Quality Genome Resource of Clonostachys rosea strain S41 by Oxford Nanopore Long-Read Sequencing.</title>
        <authorList>
            <person name="Wang H."/>
        </authorList>
    </citation>
    <scope>NUCLEOTIDE SEQUENCE</scope>
    <source>
        <strain evidence="8">S41</strain>
    </source>
</reference>
<dbReference type="PANTHER" id="PTHR47356:SF2">
    <property type="entry name" value="FAD-BINDING DOMAIN-CONTAINING PROTEIN-RELATED"/>
    <property type="match status" value="1"/>
</dbReference>
<dbReference type="GO" id="GO:0071949">
    <property type="term" value="F:FAD binding"/>
    <property type="evidence" value="ECO:0007669"/>
    <property type="project" value="InterPro"/>
</dbReference>
<dbReference type="InterPro" id="IPR050562">
    <property type="entry name" value="FAD_mOase_fung"/>
</dbReference>
<evidence type="ECO:0000313" key="9">
    <source>
        <dbReference type="Proteomes" id="UP000616885"/>
    </source>
</evidence>
<keyword evidence="5" id="KW-0560">Oxidoreductase</keyword>
<evidence type="ECO:0000256" key="5">
    <source>
        <dbReference type="ARBA" id="ARBA00023002"/>
    </source>
</evidence>
<keyword evidence="6" id="KW-0503">Monooxygenase</keyword>
<dbReference type="Proteomes" id="UP000616885">
    <property type="component" value="Unassembled WGS sequence"/>
</dbReference>
<evidence type="ECO:0000256" key="2">
    <source>
        <dbReference type="ARBA" id="ARBA00007992"/>
    </source>
</evidence>
<name>A0A8H7K3P7_BIOOC</name>
<evidence type="ECO:0000313" key="8">
    <source>
        <dbReference type="EMBL" id="KAF9742399.1"/>
    </source>
</evidence>
<accession>A0A8H7K3P7</accession>
<evidence type="ECO:0000256" key="4">
    <source>
        <dbReference type="ARBA" id="ARBA00022827"/>
    </source>
</evidence>
<evidence type="ECO:0000256" key="6">
    <source>
        <dbReference type="ARBA" id="ARBA00023033"/>
    </source>
</evidence>
<dbReference type="SUPFAM" id="SSF51905">
    <property type="entry name" value="FAD/NAD(P)-binding domain"/>
    <property type="match status" value="1"/>
</dbReference>
<feature type="domain" description="FAD-binding" evidence="7">
    <location>
        <begin position="113"/>
        <end position="167"/>
    </location>
</feature>
<dbReference type="Pfam" id="PF01494">
    <property type="entry name" value="FAD_binding_3"/>
    <property type="match status" value="1"/>
</dbReference>
<gene>
    <name evidence="8" type="ORF">IM811_009422</name>
</gene>
<dbReference type="InterPro" id="IPR036188">
    <property type="entry name" value="FAD/NAD-bd_sf"/>
</dbReference>
<keyword evidence="4" id="KW-0274">FAD</keyword>
<sequence>MRSLALAASLTTPVNPDEPFLAEYRLLWCSLPKHPAVAAGHSVESHGKDASSQFMSSKDRSWLFVYERLPKTTKSRVSYSEADAEAFAQRLAELFIAPDTKLRDVFSSRYTAGVANVEEGMPKNWSWDRIVLVGDAVHKLTPNSGQGYNSGLQDIVVLVNELHKALSSSDGGHLSQDTRAEVFSRYQTLRFKTTTDDCINSKTIIRMSCWQNWVFWLMDRFVLPYLPIIVTLRVNTSIAGTIKNAHVVDFVDGDEPFEGKVPWTHRIPRPRQKRECG</sequence>
<dbReference type="PRINTS" id="PR00420">
    <property type="entry name" value="RNGMNOXGNASE"/>
</dbReference>
<comment type="similarity">
    <text evidence="2">Belongs to the paxM FAD-dependent monooxygenase family.</text>
</comment>